<evidence type="ECO:0000313" key="7">
    <source>
        <dbReference type="EMBL" id="CZR59926.1"/>
    </source>
</evidence>
<dbReference type="PROSITE" id="PS51387">
    <property type="entry name" value="FAD_PCMH"/>
    <property type="match status" value="1"/>
</dbReference>
<dbReference type="Pfam" id="PF01565">
    <property type="entry name" value="FAD_binding_4"/>
    <property type="match status" value="1"/>
</dbReference>
<evidence type="ECO:0000256" key="1">
    <source>
        <dbReference type="ARBA" id="ARBA00005466"/>
    </source>
</evidence>
<organism evidence="7 8">
    <name type="scientific">Phialocephala subalpina</name>
    <dbReference type="NCBI Taxonomy" id="576137"/>
    <lineage>
        <taxon>Eukaryota</taxon>
        <taxon>Fungi</taxon>
        <taxon>Dikarya</taxon>
        <taxon>Ascomycota</taxon>
        <taxon>Pezizomycotina</taxon>
        <taxon>Leotiomycetes</taxon>
        <taxon>Helotiales</taxon>
        <taxon>Mollisiaceae</taxon>
        <taxon>Phialocephala</taxon>
        <taxon>Phialocephala fortinii species complex</taxon>
    </lineage>
</organism>
<feature type="signal peptide" evidence="5">
    <location>
        <begin position="1"/>
        <end position="20"/>
    </location>
</feature>
<dbReference type="AlphaFoldDB" id="A0A1L7X4G9"/>
<keyword evidence="5" id="KW-0732">Signal</keyword>
<dbReference type="InterPro" id="IPR050416">
    <property type="entry name" value="FAD-linked_Oxidoreductase"/>
</dbReference>
<accession>A0A1L7X4G9</accession>
<keyword evidence="4" id="KW-0560">Oxidoreductase</keyword>
<evidence type="ECO:0000256" key="4">
    <source>
        <dbReference type="ARBA" id="ARBA00023002"/>
    </source>
</evidence>
<protein>
    <submittedName>
        <fullName evidence="7">Related to 6-HYDROXY-D-NICOTINE OXIDASE</fullName>
    </submittedName>
</protein>
<comment type="similarity">
    <text evidence="1">Belongs to the oxygen-dependent FAD-linked oxidoreductase family.</text>
</comment>
<evidence type="ECO:0000256" key="5">
    <source>
        <dbReference type="SAM" id="SignalP"/>
    </source>
</evidence>
<dbReference type="Pfam" id="PF08031">
    <property type="entry name" value="BBE"/>
    <property type="match status" value="1"/>
</dbReference>
<dbReference type="EMBL" id="FJOG01000015">
    <property type="protein sequence ID" value="CZR59926.1"/>
    <property type="molecule type" value="Genomic_DNA"/>
</dbReference>
<dbReference type="InterPro" id="IPR036318">
    <property type="entry name" value="FAD-bd_PCMH-like_sf"/>
</dbReference>
<evidence type="ECO:0000256" key="3">
    <source>
        <dbReference type="ARBA" id="ARBA00022827"/>
    </source>
</evidence>
<keyword evidence="3" id="KW-0274">FAD</keyword>
<keyword evidence="2" id="KW-0285">Flavoprotein</keyword>
<proteinExistence type="inferred from homology"/>
<reference evidence="7 8" key="1">
    <citation type="submission" date="2016-03" db="EMBL/GenBank/DDBJ databases">
        <authorList>
            <person name="Ploux O."/>
        </authorList>
    </citation>
    <scope>NUCLEOTIDE SEQUENCE [LARGE SCALE GENOMIC DNA]</scope>
    <source>
        <strain evidence="7 8">UAMH 11012</strain>
    </source>
</reference>
<dbReference type="InterPro" id="IPR016166">
    <property type="entry name" value="FAD-bd_PCMH"/>
</dbReference>
<dbReference type="SUPFAM" id="SSF56176">
    <property type="entry name" value="FAD-binding/transporter-associated domain-like"/>
    <property type="match status" value="1"/>
</dbReference>
<evidence type="ECO:0000259" key="6">
    <source>
        <dbReference type="PROSITE" id="PS51387"/>
    </source>
</evidence>
<dbReference type="InterPro" id="IPR016169">
    <property type="entry name" value="FAD-bd_PCMH_sub2"/>
</dbReference>
<dbReference type="OrthoDB" id="2151789at2759"/>
<dbReference type="Proteomes" id="UP000184330">
    <property type="component" value="Unassembled WGS sequence"/>
</dbReference>
<feature type="domain" description="FAD-binding PCMH-type" evidence="6">
    <location>
        <begin position="73"/>
        <end position="244"/>
    </location>
</feature>
<dbReference type="InterPro" id="IPR012951">
    <property type="entry name" value="BBE"/>
</dbReference>
<sequence length="548" mass="61188">MRLRFDVSALFLTFSHLTLALSPLQEPIISEAEADCHNACSALVNELGASVFYSPSSPPPQSFIDTLYTTQQRALVSACIITPTSPQEVSLAISIIRRHSCIFAVKSGGHSMCVGASIAEGGITIDLSKLDDVTVDEGWEWARVGTGNRWKRVYEVLELLGRTAVGGRNENVGVGGFILGGGISFVSRRYGWALDNVRNYEVVLANGTLTNINQASSPDLYWALRGGGNNFGIVTNFDLDIHPQGPVWGGQNFWLIDPASISSRYSRLNITLPSFTFSLSSIKNAALAGVTKLACKLGYCLTSQQAFRAFRDVVLAEQNDVYAQMWMSYCYVHQIDQFLFGAALVYSRPEEWPPVFQHYKQMKSLYSTAKIQNFTSVFKEVADMNQIGYRQMWAVIAFKMDEELLEKIFDIYVVEVQAVRHVKDVIPAMVLQPINKDEIAIFKKNGGNCLGMEDVDGPLILLSVTFRWSLAEDDEVMNAMGNTLIEKGVEMAKERGAYHPYIYMNYANATQDVFAGYGEENRARLREIQRRYDPEGVFSRLQPGYFKV</sequence>
<feature type="chain" id="PRO_5012860486" evidence="5">
    <location>
        <begin position="21"/>
        <end position="548"/>
    </location>
</feature>
<keyword evidence="8" id="KW-1185">Reference proteome</keyword>
<gene>
    <name evidence="7" type="ORF">PAC_09821</name>
</gene>
<dbReference type="GO" id="GO:0071949">
    <property type="term" value="F:FAD binding"/>
    <property type="evidence" value="ECO:0007669"/>
    <property type="project" value="InterPro"/>
</dbReference>
<dbReference type="PANTHER" id="PTHR42973">
    <property type="entry name" value="BINDING OXIDOREDUCTASE, PUTATIVE (AFU_ORTHOLOGUE AFUA_1G17690)-RELATED"/>
    <property type="match status" value="1"/>
</dbReference>
<dbReference type="InterPro" id="IPR006094">
    <property type="entry name" value="Oxid_FAD_bind_N"/>
</dbReference>
<name>A0A1L7X4G9_9HELO</name>
<dbReference type="GO" id="GO:0016491">
    <property type="term" value="F:oxidoreductase activity"/>
    <property type="evidence" value="ECO:0007669"/>
    <property type="project" value="UniProtKB-KW"/>
</dbReference>
<dbReference type="PANTHER" id="PTHR42973:SF13">
    <property type="entry name" value="FAD-BINDING PCMH-TYPE DOMAIN-CONTAINING PROTEIN"/>
    <property type="match status" value="1"/>
</dbReference>
<dbReference type="Gene3D" id="3.30.465.10">
    <property type="match status" value="1"/>
</dbReference>
<evidence type="ECO:0000313" key="8">
    <source>
        <dbReference type="Proteomes" id="UP000184330"/>
    </source>
</evidence>
<evidence type="ECO:0000256" key="2">
    <source>
        <dbReference type="ARBA" id="ARBA00022630"/>
    </source>
</evidence>